<dbReference type="STRING" id="1033806.HTIA_0007"/>
<dbReference type="eggNOG" id="arCOG01622">
    <property type="taxonomic scope" value="Archaea"/>
</dbReference>
<dbReference type="InterPro" id="IPR036291">
    <property type="entry name" value="NAD(P)-bd_dom_sf"/>
</dbReference>
<feature type="domain" description="Gfo/Idh/MocA-like oxidoreductase C-terminal" evidence="2">
    <location>
        <begin position="169"/>
        <end position="339"/>
    </location>
</feature>
<organism evidence="4 5">
    <name type="scientific">Halorhabdus tiamatea SARL4B</name>
    <dbReference type="NCBI Taxonomy" id="1033806"/>
    <lineage>
        <taxon>Archaea</taxon>
        <taxon>Methanobacteriati</taxon>
        <taxon>Methanobacteriota</taxon>
        <taxon>Stenosarchaea group</taxon>
        <taxon>Halobacteria</taxon>
        <taxon>Halobacteriales</taxon>
        <taxon>Haloarculaceae</taxon>
        <taxon>Halorhabdus</taxon>
    </lineage>
</organism>
<dbReference type="Proteomes" id="UP000015381">
    <property type="component" value="Chromosome I"/>
</dbReference>
<proteinExistence type="predicted"/>
<dbReference type="Pfam" id="PF02894">
    <property type="entry name" value="GFO_IDH_MocA_C"/>
    <property type="match status" value="1"/>
</dbReference>
<dbReference type="HOGENOM" id="CLU_023194_1_4_2"/>
<dbReference type="EMBL" id="AFNT02000068">
    <property type="protein sequence ID" value="ERJ04594.1"/>
    <property type="molecule type" value="Genomic_DNA"/>
</dbReference>
<evidence type="ECO:0000313" key="4">
    <source>
        <dbReference type="EMBL" id="ERJ04594.1"/>
    </source>
</evidence>
<reference evidence="4 5" key="2">
    <citation type="journal article" date="2013" name="PLoS ONE">
        <title>INDIGO - INtegrated Data Warehouse of MIcrobial GenOmes with Examples from the Red Sea Extremophiles.</title>
        <authorList>
            <person name="Alam I."/>
            <person name="Antunes A."/>
            <person name="Kamau A.A."/>
            <person name="Ba Alawi W."/>
            <person name="Kalkatawi M."/>
            <person name="Stingl U."/>
            <person name="Bajic V.B."/>
        </authorList>
    </citation>
    <scope>NUCLEOTIDE SEQUENCE [LARGE SCALE GENOMIC DNA]</scope>
    <source>
        <strain evidence="4 5">SARL4B</strain>
    </source>
</reference>
<accession>F7PI92</accession>
<keyword evidence="4" id="KW-0560">Oxidoreductase</keyword>
<dbReference type="SUPFAM" id="SSF55347">
    <property type="entry name" value="Glyceraldehyde-3-phosphate dehydrogenase-like, C-terminal domain"/>
    <property type="match status" value="1"/>
</dbReference>
<sequence>MTYDVAVVGTGAAPESPTVESWSMAYRHAEAYERNDETRLVAAADRHRERVDAFGDRFDLPADGRFTDAIELLDAIEPDVVSLTVPPEAHTELTVAAARRGVEAIHCEKPMAATWAGAQRMAGEAWRADAQLTFHRMRRFGRPFRAAKEILEGGEIGDLRRVEIGWDDFYDTGAHSIDLAGMFAGEPRAKWVLAQLDYRKEDVRFGMHQENQMLAHWEYDNGVQGLLSTGEPSDLVGAAFHLVGSDGEIRIDADDGPMLEVRRSESGTWETVDVDGETLHHAGTGDYEYANAYHQRAIDDVIEALGSDHESELRAHNGLNTAEIIFGGYESVRQRGRVDFPLEIEDNPFEAMVKAGEVGPASEK</sequence>
<dbReference type="Pfam" id="PF01408">
    <property type="entry name" value="GFO_IDH_MocA"/>
    <property type="match status" value="1"/>
</dbReference>
<evidence type="ECO:0000313" key="5">
    <source>
        <dbReference type="Proteomes" id="UP000003861"/>
    </source>
</evidence>
<dbReference type="Gene3D" id="3.40.50.720">
    <property type="entry name" value="NAD(P)-binding Rossmann-like Domain"/>
    <property type="match status" value="1"/>
</dbReference>
<keyword evidence="6" id="KW-1185">Reference proteome</keyword>
<dbReference type="PANTHER" id="PTHR43377:SF1">
    <property type="entry name" value="BILIVERDIN REDUCTASE A"/>
    <property type="match status" value="1"/>
</dbReference>
<dbReference type="KEGG" id="hti:HTIA_0007"/>
<dbReference type="Gene3D" id="3.30.360.10">
    <property type="entry name" value="Dihydrodipicolinate Reductase, domain 2"/>
    <property type="match status" value="1"/>
</dbReference>
<evidence type="ECO:0000259" key="2">
    <source>
        <dbReference type="Pfam" id="PF02894"/>
    </source>
</evidence>
<feature type="domain" description="Gfo/Idh/MocA-like oxidoreductase N-terminal" evidence="1">
    <location>
        <begin position="5"/>
        <end position="132"/>
    </location>
</feature>
<dbReference type="InterPro" id="IPR004104">
    <property type="entry name" value="Gfo/Idh/MocA-like_OxRdtase_C"/>
</dbReference>
<evidence type="ECO:0000313" key="3">
    <source>
        <dbReference type="EMBL" id="CCQ32159.1"/>
    </source>
</evidence>
<dbReference type="GO" id="GO:0000166">
    <property type="term" value="F:nucleotide binding"/>
    <property type="evidence" value="ECO:0007669"/>
    <property type="project" value="InterPro"/>
</dbReference>
<protein>
    <submittedName>
        <fullName evidence="3">Glucose fructose oxidoreductase</fullName>
    </submittedName>
    <submittedName>
        <fullName evidence="4">Myo-inositol 2-dehydrogenase protein</fullName>
        <ecNumber evidence="4">1.1.1.18</ecNumber>
    </submittedName>
</protein>
<evidence type="ECO:0000259" key="1">
    <source>
        <dbReference type="Pfam" id="PF01408"/>
    </source>
</evidence>
<evidence type="ECO:0000313" key="6">
    <source>
        <dbReference type="Proteomes" id="UP000015381"/>
    </source>
</evidence>
<dbReference type="GO" id="GO:0050112">
    <property type="term" value="F:inositol 2-dehydrogenase (NAD+) activity"/>
    <property type="evidence" value="ECO:0007669"/>
    <property type="project" value="UniProtKB-EC"/>
</dbReference>
<dbReference type="GeneID" id="23798654"/>
<reference evidence="3 6" key="3">
    <citation type="journal article" date="2014" name="Environ. Microbiol.">
        <title>Halorhabdus tiamatea: proteogenomics and glycosidase activity measurements identify the first cultivated euryarchaeon from a deep-sea anoxic brine lake as potential polysaccharide degrader.</title>
        <authorList>
            <person name="Werner J."/>
            <person name="Ferrer M."/>
            <person name="Michel G."/>
            <person name="Mann A.J."/>
            <person name="Huang S."/>
            <person name="Juarez S."/>
            <person name="Ciordia S."/>
            <person name="Albar J.P."/>
            <person name="Alcaide M."/>
            <person name="La Cono V."/>
            <person name="Yakimov M.M."/>
            <person name="Antunes A."/>
            <person name="Taborda M."/>
            <person name="Da Costa M.S."/>
            <person name="Amann R.I."/>
            <person name="Gloeckner F.O."/>
            <person name="Golyshina O.V."/>
            <person name="Golyshin P.N."/>
            <person name="Teeling H."/>
        </authorList>
    </citation>
    <scope>NUCLEOTIDE SEQUENCE [LARGE SCALE GENOMIC DNA]</scope>
    <source>
        <strain evidence="6">SARL4B</strain>
        <strain evidence="3">Type strain: SARL4B</strain>
    </source>
</reference>
<name>F7PI92_9EURY</name>
<dbReference type="InterPro" id="IPR051450">
    <property type="entry name" value="Gfo/Idh/MocA_Oxidoreductases"/>
</dbReference>
<dbReference type="PANTHER" id="PTHR43377">
    <property type="entry name" value="BILIVERDIN REDUCTASE A"/>
    <property type="match status" value="1"/>
</dbReference>
<gene>
    <name evidence="4" type="ORF">HLRTI_003441</name>
    <name evidence="3" type="ORF">HTIA_0007</name>
</gene>
<dbReference type="RefSeq" id="WP_008525299.1">
    <property type="nucleotide sequence ID" value="NC_021921.1"/>
</dbReference>
<dbReference type="EC" id="1.1.1.18" evidence="4"/>
<reference evidence="4 5" key="1">
    <citation type="journal article" date="2011" name="J. Bacteriol.">
        <title>Genome sequence of Halorhabdus tiamatea, the first archaeon isolated from a deep-sea anoxic brine lake.</title>
        <authorList>
            <person name="Antunes A."/>
            <person name="Alam I."/>
            <person name="Bajic V.B."/>
            <person name="Stingl U."/>
        </authorList>
    </citation>
    <scope>NUCLEOTIDE SEQUENCE [LARGE SCALE GENOMIC DNA]</scope>
    <source>
        <strain evidence="4 5">SARL4B</strain>
    </source>
</reference>
<dbReference type="Proteomes" id="UP000003861">
    <property type="component" value="Unassembled WGS sequence"/>
</dbReference>
<dbReference type="EMBL" id="HF571520">
    <property type="protein sequence ID" value="CCQ32159.1"/>
    <property type="molecule type" value="Genomic_DNA"/>
</dbReference>
<dbReference type="AlphaFoldDB" id="F7PI92"/>
<dbReference type="OrthoDB" id="282474at2157"/>
<dbReference type="InterPro" id="IPR000683">
    <property type="entry name" value="Gfo/Idh/MocA-like_OxRdtase_N"/>
</dbReference>
<dbReference type="SUPFAM" id="SSF51735">
    <property type="entry name" value="NAD(P)-binding Rossmann-fold domains"/>
    <property type="match status" value="1"/>
</dbReference>